<evidence type="ECO:0000256" key="2">
    <source>
        <dbReference type="SAM" id="Phobius"/>
    </source>
</evidence>
<keyword evidence="2" id="KW-1133">Transmembrane helix</keyword>
<dbReference type="Proteomes" id="UP000247790">
    <property type="component" value="Unassembled WGS sequence"/>
</dbReference>
<organism evidence="3 5">
    <name type="scientific">Paenibacillus barcinonensis</name>
    <dbReference type="NCBI Taxonomy" id="198119"/>
    <lineage>
        <taxon>Bacteria</taxon>
        <taxon>Bacillati</taxon>
        <taxon>Bacillota</taxon>
        <taxon>Bacilli</taxon>
        <taxon>Bacillales</taxon>
        <taxon>Paenibacillaceae</taxon>
        <taxon>Paenibacillus</taxon>
    </lineage>
</organism>
<dbReference type="Pfam" id="PF14038">
    <property type="entry name" value="YqzE"/>
    <property type="match status" value="1"/>
</dbReference>
<feature type="compositionally biased region" description="Basic residues" evidence="1">
    <location>
        <begin position="63"/>
        <end position="78"/>
    </location>
</feature>
<dbReference type="EMBL" id="QJSW01000001">
    <property type="protein sequence ID" value="PYE52331.1"/>
    <property type="molecule type" value="Genomic_DNA"/>
</dbReference>
<name>A0A2V4W9T9_PAEBA</name>
<feature type="region of interest" description="Disordered" evidence="1">
    <location>
        <begin position="59"/>
        <end position="78"/>
    </location>
</feature>
<dbReference type="InterPro" id="IPR025622">
    <property type="entry name" value="YqzE"/>
</dbReference>
<keyword evidence="6" id="KW-1185">Reference proteome</keyword>
<dbReference type="OrthoDB" id="2691835at2"/>
<evidence type="ECO:0000256" key="1">
    <source>
        <dbReference type="SAM" id="MobiDB-lite"/>
    </source>
</evidence>
<dbReference type="AlphaFoldDB" id="A0A2V4W9T9"/>
<evidence type="ECO:0000313" key="6">
    <source>
        <dbReference type="Proteomes" id="UP000509327"/>
    </source>
</evidence>
<reference evidence="3 5" key="1">
    <citation type="submission" date="2018-06" db="EMBL/GenBank/DDBJ databases">
        <title>Genomic Encyclopedia of Type Strains, Phase III (KMG-III): the genomes of soil and plant-associated and newly described type strains.</title>
        <authorList>
            <person name="Whitman W."/>
        </authorList>
    </citation>
    <scope>NUCLEOTIDE SEQUENCE [LARGE SCALE GENOMIC DNA]</scope>
    <source>
        <strain evidence="3 5">CECT 7022</strain>
    </source>
</reference>
<dbReference type="EMBL" id="CP054614">
    <property type="protein sequence ID" value="QKS59550.1"/>
    <property type="molecule type" value="Genomic_DNA"/>
</dbReference>
<keyword evidence="2" id="KW-0472">Membrane</keyword>
<reference evidence="4 6" key="2">
    <citation type="submission" date="2020-06" db="EMBL/GenBank/DDBJ databases">
        <title>Complete genome of Paenibacillus barcinonensis KACC11450.</title>
        <authorList>
            <person name="Kim M."/>
            <person name="Park Y.-J."/>
            <person name="Shin J.-H."/>
        </authorList>
    </citation>
    <scope>NUCLEOTIDE SEQUENCE [LARGE SCALE GENOMIC DNA]</scope>
    <source>
        <strain evidence="4 6">KACC11450</strain>
    </source>
</reference>
<dbReference type="Proteomes" id="UP000509327">
    <property type="component" value="Chromosome"/>
</dbReference>
<sequence length="78" mass="9495">MAKSDELVKYITQRVVNYMDTPKDERKERKAQSRRKEPWAMKWFGMIPFAFSLWVGQKESSMKLKHRKHRSAKKREHT</sequence>
<protein>
    <submittedName>
        <fullName evidence="4">YqzE family protein</fullName>
    </submittedName>
    <submittedName>
        <fullName evidence="3">YqzE-like protein</fullName>
    </submittedName>
</protein>
<dbReference type="RefSeq" id="WP_110893381.1">
    <property type="nucleotide sequence ID" value="NZ_CP054614.1"/>
</dbReference>
<keyword evidence="2" id="KW-0812">Transmembrane</keyword>
<gene>
    <name evidence="3" type="ORF">DFQ00_101264</name>
    <name evidence="4" type="ORF">HUB98_27320</name>
</gene>
<proteinExistence type="predicted"/>
<evidence type="ECO:0000313" key="3">
    <source>
        <dbReference type="EMBL" id="PYE52331.1"/>
    </source>
</evidence>
<accession>A0A2V4W9T9</accession>
<evidence type="ECO:0000313" key="4">
    <source>
        <dbReference type="EMBL" id="QKS59550.1"/>
    </source>
</evidence>
<evidence type="ECO:0000313" key="5">
    <source>
        <dbReference type="Proteomes" id="UP000247790"/>
    </source>
</evidence>
<feature type="transmembrane region" description="Helical" evidence="2">
    <location>
        <begin position="39"/>
        <end position="56"/>
    </location>
</feature>